<evidence type="ECO:0000256" key="7">
    <source>
        <dbReference type="ARBA" id="ARBA00022968"/>
    </source>
</evidence>
<keyword evidence="8" id="KW-1133">Transmembrane helix</keyword>
<dbReference type="AlphaFoldDB" id="A0AAW1R532"/>
<keyword evidence="10" id="KW-0325">Glycoprotein</keyword>
<dbReference type="InterPro" id="IPR027791">
    <property type="entry name" value="Galactosyl_T_C"/>
</dbReference>
<dbReference type="InterPro" id="IPR003859">
    <property type="entry name" value="Galactosyl_T"/>
</dbReference>
<evidence type="ECO:0000256" key="3">
    <source>
        <dbReference type="ARBA" id="ARBA00005735"/>
    </source>
</evidence>
<keyword evidence="7" id="KW-0735">Signal-anchor</keyword>
<organism evidence="14 15">
    <name type="scientific">[Myrmecia] bisecta</name>
    <dbReference type="NCBI Taxonomy" id="41462"/>
    <lineage>
        <taxon>Eukaryota</taxon>
        <taxon>Viridiplantae</taxon>
        <taxon>Chlorophyta</taxon>
        <taxon>core chlorophytes</taxon>
        <taxon>Trebouxiophyceae</taxon>
        <taxon>Trebouxiales</taxon>
        <taxon>Trebouxiaceae</taxon>
        <taxon>Myrmecia</taxon>
    </lineage>
</organism>
<evidence type="ECO:0000313" key="14">
    <source>
        <dbReference type="EMBL" id="KAK9828640.1"/>
    </source>
</evidence>
<dbReference type="SUPFAM" id="SSF53448">
    <property type="entry name" value="Nucleotide-diphospho-sugar transferases"/>
    <property type="match status" value="1"/>
</dbReference>
<dbReference type="PANTHER" id="PTHR19300">
    <property type="entry name" value="BETA-1,4-GALACTOSYLTRANSFERASE"/>
    <property type="match status" value="1"/>
</dbReference>
<comment type="subcellular location">
    <subcellularLocation>
        <location evidence="1">Membrane</location>
        <topology evidence="1">Single-pass type II membrane protein</topology>
    </subcellularLocation>
</comment>
<comment type="caution">
    <text evidence="14">The sequence shown here is derived from an EMBL/GenBank/DDBJ whole genome shotgun (WGS) entry which is preliminary data.</text>
</comment>
<evidence type="ECO:0000256" key="8">
    <source>
        <dbReference type="ARBA" id="ARBA00022989"/>
    </source>
</evidence>
<evidence type="ECO:0000256" key="5">
    <source>
        <dbReference type="ARBA" id="ARBA00022679"/>
    </source>
</evidence>
<keyword evidence="4" id="KW-0328">Glycosyltransferase</keyword>
<dbReference type="GO" id="GO:0016020">
    <property type="term" value="C:membrane"/>
    <property type="evidence" value="ECO:0007669"/>
    <property type="project" value="UniProtKB-SubCell"/>
</dbReference>
<keyword evidence="6" id="KW-0812">Transmembrane</keyword>
<dbReference type="GO" id="GO:0005975">
    <property type="term" value="P:carbohydrate metabolic process"/>
    <property type="evidence" value="ECO:0007669"/>
    <property type="project" value="InterPro"/>
</dbReference>
<evidence type="ECO:0000256" key="1">
    <source>
        <dbReference type="ARBA" id="ARBA00004606"/>
    </source>
</evidence>
<evidence type="ECO:0000256" key="9">
    <source>
        <dbReference type="ARBA" id="ARBA00023136"/>
    </source>
</evidence>
<evidence type="ECO:0000259" key="13">
    <source>
        <dbReference type="Pfam" id="PF13733"/>
    </source>
</evidence>
<comment type="pathway">
    <text evidence="2">Protein modification; protein glycosylation.</text>
</comment>
<dbReference type="PRINTS" id="PR02050">
    <property type="entry name" value="B14GALTRFASE"/>
</dbReference>
<name>A0AAW1R532_9CHLO</name>
<dbReference type="Pfam" id="PF13733">
    <property type="entry name" value="Glyco_transf_7N"/>
    <property type="match status" value="1"/>
</dbReference>
<keyword evidence="9" id="KW-0472">Membrane</keyword>
<evidence type="ECO:0000259" key="12">
    <source>
        <dbReference type="Pfam" id="PF02709"/>
    </source>
</evidence>
<sequence length="353" mass="41003">MLAAYRYQQDARRFKEARVAEHGTALDRKLADFTAEVREQTVQISQLMRRIEALQHAPKSLQISTAGAQPCQQQAQRADQISRLIPPEKVGQRPQPQQQHKLAVIIPYRDREAHLLELLPQLHSFLKAQDRDYTIFILEQTQQYRFNRGVLLNAGVLLLDGSDYDYFIFHDVDTIPTQLGSIPYEFPAGLKPLHLTPPGYHPNVMFEDFFGGISAWTREHMAAVNGYGTVFWGWGREDDNMRIRLQRIGRWPPQQPSVPKKGRHFYFQHQSHEKAPEVRVRSNNGEREFFEVNPDVPYGDTLIISSQPQYLQDRSTGLNTTRFWVKRMQPWQDTIKITVDLYCNKQATSWCEG</sequence>
<dbReference type="GO" id="GO:0005794">
    <property type="term" value="C:Golgi apparatus"/>
    <property type="evidence" value="ECO:0007669"/>
    <property type="project" value="TreeGrafter"/>
</dbReference>
<dbReference type="Pfam" id="PF02709">
    <property type="entry name" value="Glyco_transf_7C"/>
    <property type="match status" value="1"/>
</dbReference>
<evidence type="ECO:0000256" key="11">
    <source>
        <dbReference type="SAM" id="Coils"/>
    </source>
</evidence>
<keyword evidence="11" id="KW-0175">Coiled coil</keyword>
<dbReference type="EMBL" id="JALJOR010000001">
    <property type="protein sequence ID" value="KAK9828640.1"/>
    <property type="molecule type" value="Genomic_DNA"/>
</dbReference>
<evidence type="ECO:0000256" key="4">
    <source>
        <dbReference type="ARBA" id="ARBA00022676"/>
    </source>
</evidence>
<dbReference type="InterPro" id="IPR029044">
    <property type="entry name" value="Nucleotide-diphossugar_trans"/>
</dbReference>
<dbReference type="Gene3D" id="3.90.550.10">
    <property type="entry name" value="Spore Coat Polysaccharide Biosynthesis Protein SpsA, Chain A"/>
    <property type="match status" value="1"/>
</dbReference>
<dbReference type="GO" id="GO:0008378">
    <property type="term" value="F:galactosyltransferase activity"/>
    <property type="evidence" value="ECO:0007669"/>
    <property type="project" value="TreeGrafter"/>
</dbReference>
<protein>
    <submittedName>
        <fullName evidence="14">Uncharacterized protein</fullName>
    </submittedName>
</protein>
<evidence type="ECO:0000256" key="2">
    <source>
        <dbReference type="ARBA" id="ARBA00004922"/>
    </source>
</evidence>
<evidence type="ECO:0000256" key="6">
    <source>
        <dbReference type="ARBA" id="ARBA00022692"/>
    </source>
</evidence>
<gene>
    <name evidence="14" type="ORF">WJX72_001249</name>
</gene>
<keyword evidence="15" id="KW-1185">Reference proteome</keyword>
<dbReference type="PANTHER" id="PTHR19300:SF30">
    <property type="entry name" value="BETA-1,4-GALACTOSYLTRANSFERASE 7"/>
    <property type="match status" value="1"/>
</dbReference>
<feature type="domain" description="Galactosyltransferase C-terminal" evidence="12">
    <location>
        <begin position="193"/>
        <end position="249"/>
    </location>
</feature>
<feature type="domain" description="Galactosyltransferase N-terminal" evidence="13">
    <location>
        <begin position="94"/>
        <end position="177"/>
    </location>
</feature>
<proteinExistence type="inferred from homology"/>
<accession>A0AAW1R532</accession>
<feature type="coiled-coil region" evidence="11">
    <location>
        <begin position="30"/>
        <end position="57"/>
    </location>
</feature>
<evidence type="ECO:0000313" key="15">
    <source>
        <dbReference type="Proteomes" id="UP001489004"/>
    </source>
</evidence>
<dbReference type="Proteomes" id="UP001489004">
    <property type="component" value="Unassembled WGS sequence"/>
</dbReference>
<dbReference type="InterPro" id="IPR027995">
    <property type="entry name" value="Galactosyl_T_N"/>
</dbReference>
<keyword evidence="5" id="KW-0808">Transferase</keyword>
<evidence type="ECO:0000256" key="10">
    <source>
        <dbReference type="ARBA" id="ARBA00023180"/>
    </source>
</evidence>
<comment type="similarity">
    <text evidence="3">Belongs to the glycosyltransferase 7 family.</text>
</comment>
<reference evidence="14 15" key="1">
    <citation type="journal article" date="2024" name="Nat. Commun.">
        <title>Phylogenomics reveals the evolutionary origins of lichenization in chlorophyte algae.</title>
        <authorList>
            <person name="Puginier C."/>
            <person name="Libourel C."/>
            <person name="Otte J."/>
            <person name="Skaloud P."/>
            <person name="Haon M."/>
            <person name="Grisel S."/>
            <person name="Petersen M."/>
            <person name="Berrin J.G."/>
            <person name="Delaux P.M."/>
            <person name="Dal Grande F."/>
            <person name="Keller J."/>
        </authorList>
    </citation>
    <scope>NUCLEOTIDE SEQUENCE [LARGE SCALE GENOMIC DNA]</scope>
    <source>
        <strain evidence="14 15">SAG 2043</strain>
    </source>
</reference>